<accession>A0A835P0J7</accession>
<dbReference type="EMBL" id="JADDUC010000014">
    <property type="protein sequence ID" value="KAG0127857.1"/>
    <property type="molecule type" value="Genomic_DNA"/>
</dbReference>
<name>A0A835P0J7_9PASS</name>
<evidence type="ECO:0000313" key="3">
    <source>
        <dbReference type="Proteomes" id="UP000618051"/>
    </source>
</evidence>
<reference evidence="1" key="1">
    <citation type="submission" date="2020-10" db="EMBL/GenBank/DDBJ databases">
        <title>Feather gene expression reveals the developmental basis of iridescence in African starlings.</title>
        <authorList>
            <person name="Rubenstein D.R."/>
        </authorList>
    </citation>
    <scope>NUCLEOTIDE SEQUENCE</scope>
    <source>
        <strain evidence="1">SS15</strain>
        <tissue evidence="1">Liver</tissue>
    </source>
</reference>
<reference evidence="2" key="3">
    <citation type="submission" date="2022-01" db="EMBL/GenBank/DDBJ databases">
        <authorList>
            <person name="Rubenstein D.R."/>
        </authorList>
    </citation>
    <scope>NUCLEOTIDE SEQUENCE</scope>
    <source>
        <strain evidence="2">SS15</strain>
        <tissue evidence="2">Liver</tissue>
    </source>
</reference>
<comment type="caution">
    <text evidence="1">The sequence shown here is derived from an EMBL/GenBank/DDBJ whole genome shotgun (WGS) entry which is preliminary data.</text>
</comment>
<dbReference type="Proteomes" id="UP000618051">
    <property type="component" value="Unassembled WGS sequence"/>
</dbReference>
<dbReference type="EMBL" id="JADDUC020000002">
    <property type="protein sequence ID" value="KAI1242022.1"/>
    <property type="molecule type" value="Genomic_DNA"/>
</dbReference>
<dbReference type="AlphaFoldDB" id="A0A835P0J7"/>
<sequence>MAQHDSTGRLHNFCLEIFRGRLDISMIPDLMLETDPLQWAQVAPEDCSHPARGVTKGAQRASLDQTPYSRCMESGRRNCRVPECLDLTCSKKDYLYMFFLLHVTCVLWTWKSHNLSLEDK</sequence>
<evidence type="ECO:0000313" key="2">
    <source>
        <dbReference type="EMBL" id="KAI1242022.1"/>
    </source>
</evidence>
<reference evidence="2 3" key="2">
    <citation type="journal article" date="2021" name="J. Hered.">
        <title>Feather Gene Expression Elucidates the Developmental Basis of Plumage Iridescence in African Starlings.</title>
        <authorList>
            <person name="Rubenstein D.R."/>
            <person name="Corvelo A."/>
            <person name="MacManes M.D."/>
            <person name="Maia R."/>
            <person name="Narzisi G."/>
            <person name="Rousaki A."/>
            <person name="Vandenabeele P."/>
            <person name="Shawkey M.D."/>
            <person name="Solomon J."/>
        </authorList>
    </citation>
    <scope>NUCLEOTIDE SEQUENCE [LARGE SCALE GENOMIC DNA]</scope>
    <source>
        <strain evidence="2">SS15</strain>
    </source>
</reference>
<organism evidence="1">
    <name type="scientific">Lamprotornis superbus</name>
    <dbReference type="NCBI Taxonomy" id="245042"/>
    <lineage>
        <taxon>Eukaryota</taxon>
        <taxon>Metazoa</taxon>
        <taxon>Chordata</taxon>
        <taxon>Craniata</taxon>
        <taxon>Vertebrata</taxon>
        <taxon>Euteleostomi</taxon>
        <taxon>Archelosauria</taxon>
        <taxon>Archosauria</taxon>
        <taxon>Dinosauria</taxon>
        <taxon>Saurischia</taxon>
        <taxon>Theropoda</taxon>
        <taxon>Coelurosauria</taxon>
        <taxon>Aves</taxon>
        <taxon>Neognathae</taxon>
        <taxon>Neoaves</taxon>
        <taxon>Telluraves</taxon>
        <taxon>Australaves</taxon>
        <taxon>Passeriformes</taxon>
        <taxon>Sturnidae</taxon>
        <taxon>Lamprotornis</taxon>
    </lineage>
</organism>
<protein>
    <submittedName>
        <fullName evidence="1">Uncharacterized protein</fullName>
    </submittedName>
</protein>
<proteinExistence type="predicted"/>
<gene>
    <name evidence="2" type="ORF">IHE44_0005535</name>
    <name evidence="1" type="ORF">IHE44_002250</name>
</gene>
<evidence type="ECO:0000313" key="1">
    <source>
        <dbReference type="EMBL" id="KAG0127857.1"/>
    </source>
</evidence>
<keyword evidence="3" id="KW-1185">Reference proteome</keyword>